<feature type="region of interest" description="Disordered" evidence="8">
    <location>
        <begin position="264"/>
        <end position="343"/>
    </location>
</feature>
<dbReference type="RefSeq" id="WP_141191872.1">
    <property type="nucleotide sequence ID" value="NZ_JBHUMR010000019.1"/>
</dbReference>
<organism evidence="12 13">
    <name type="scientific">Terrilactibacillus laevilacticus</name>
    <dbReference type="NCBI Taxonomy" id="1380157"/>
    <lineage>
        <taxon>Bacteria</taxon>
        <taxon>Bacillati</taxon>
        <taxon>Bacillota</taxon>
        <taxon>Bacilli</taxon>
        <taxon>Bacillales</taxon>
        <taxon>Bacillaceae</taxon>
        <taxon>Terrilactibacillus</taxon>
    </lineage>
</organism>
<keyword evidence="13" id="KW-1185">Reference proteome</keyword>
<evidence type="ECO:0000256" key="6">
    <source>
        <dbReference type="ARBA" id="ARBA00022989"/>
    </source>
</evidence>
<protein>
    <submittedName>
        <fullName evidence="12">Glycosyltransferase family 39 protein</fullName>
        <ecNumber evidence="12">2.4.-.-</ecNumber>
    </submittedName>
</protein>
<reference evidence="13" key="1">
    <citation type="journal article" date="2019" name="Int. J. Syst. Evol. Microbiol.">
        <title>The Global Catalogue of Microorganisms (GCM) 10K type strain sequencing project: providing services to taxonomists for standard genome sequencing and annotation.</title>
        <authorList>
            <consortium name="The Broad Institute Genomics Platform"/>
            <consortium name="The Broad Institute Genome Sequencing Center for Infectious Disease"/>
            <person name="Wu L."/>
            <person name="Ma J."/>
        </authorList>
    </citation>
    <scope>NUCLEOTIDE SEQUENCE [LARGE SCALE GENOMIC DNA]</scope>
    <source>
        <strain evidence="13">TISTR 2241</strain>
    </source>
</reference>
<feature type="transmembrane region" description="Helical" evidence="9">
    <location>
        <begin position="393"/>
        <end position="415"/>
    </location>
</feature>
<evidence type="ECO:0000256" key="7">
    <source>
        <dbReference type="ARBA" id="ARBA00023136"/>
    </source>
</evidence>
<evidence type="ECO:0000256" key="8">
    <source>
        <dbReference type="SAM" id="MobiDB-lite"/>
    </source>
</evidence>
<dbReference type="InterPro" id="IPR050297">
    <property type="entry name" value="LipidA_mod_glycosyltrf_83"/>
</dbReference>
<keyword evidence="5 9" id="KW-0812">Transmembrane</keyword>
<feature type="domain" description="Glycosyltransferase RgtA/B/C/D-like" evidence="10">
    <location>
        <begin position="65"/>
        <end position="223"/>
    </location>
</feature>
<evidence type="ECO:0000259" key="10">
    <source>
        <dbReference type="Pfam" id="PF13231"/>
    </source>
</evidence>
<keyword evidence="4 12" id="KW-0808">Transferase</keyword>
<gene>
    <name evidence="12" type="ORF">ACFSTF_14630</name>
</gene>
<name>A0ABW5PUB4_9BACI</name>
<evidence type="ECO:0000256" key="2">
    <source>
        <dbReference type="ARBA" id="ARBA00022475"/>
    </source>
</evidence>
<feature type="transmembrane region" description="Helical" evidence="9">
    <location>
        <begin position="164"/>
        <end position="194"/>
    </location>
</feature>
<accession>A0ABW5PUB4</accession>
<evidence type="ECO:0000256" key="1">
    <source>
        <dbReference type="ARBA" id="ARBA00004651"/>
    </source>
</evidence>
<evidence type="ECO:0000313" key="13">
    <source>
        <dbReference type="Proteomes" id="UP001597458"/>
    </source>
</evidence>
<feature type="transmembrane region" description="Helical" evidence="9">
    <location>
        <begin position="503"/>
        <end position="523"/>
    </location>
</feature>
<evidence type="ECO:0000259" key="11">
    <source>
        <dbReference type="Pfam" id="PF24878"/>
    </source>
</evidence>
<feature type="transmembrane region" description="Helical" evidence="9">
    <location>
        <begin position="363"/>
        <end position="381"/>
    </location>
</feature>
<keyword evidence="7 9" id="KW-0472">Membrane</keyword>
<proteinExistence type="predicted"/>
<feature type="compositionally biased region" description="Polar residues" evidence="8">
    <location>
        <begin position="264"/>
        <end position="280"/>
    </location>
</feature>
<feature type="compositionally biased region" description="Polar residues" evidence="8">
    <location>
        <begin position="296"/>
        <end position="305"/>
    </location>
</feature>
<keyword evidence="3 12" id="KW-0328">Glycosyltransferase</keyword>
<feature type="transmembrane region" description="Helical" evidence="9">
    <location>
        <begin position="140"/>
        <end position="157"/>
    </location>
</feature>
<feature type="transmembrane region" description="Helical" evidence="9">
    <location>
        <begin position="474"/>
        <end position="496"/>
    </location>
</feature>
<sequence>MSDKSKKKIDIYLIVVMLISIFLNFFKLYEAGSNTYYTVAVKSMMKNFHNFFYGSFDPAGFITVDKPPVALWIQTLSAKIFGLSNFSVLLPEALAGVVSVYIMYRLIKPKFGRWVALLSSLTLATTPIFVAVIRTNNVDSILIVTLLFATWALMKAMDKQKLRWFILSVILIGVGFNIKMMAAFMILPAMYLFYWVAMNVNWKKKIIHLAITTVVLFAISLSWATVVDLVPKDSRPYIGSSQTNSVLELALGYNGLSRLIGQQGQSQSMMRTNSDHSQGLSSTNTQSNSSQNSSQVNGENMPRSSGQPGFQGGAQPPTGNGQFSNSNQGPGQMMRNSQRSGGMFGTGETGPLRLFSKELSGQASWLLPFTLFTVIGLIVLYRRQRRFTIQHKITLFWVTWLVPMMVFFSIAGFFHQYYLSLLGPAVAALVGIGSTILWQLYKEDRGFAGCLLPIAILFTFVFEAIVLLENRSGISITWSMMALIIGCLSFFTMMLLRKRKEVSHYVISAILLALLIAPLGWTLPSTFNHTNSSIPVAGPSSITSGGMGGAPGGQMGKLSNRMSENNMPQFNGASNETLGIAQGQNTMKFGNQTGQPRGIEGENNTELLTYLKKHYNGEKYILATVSAQSAYSIMMNSSYAVMAMGGFSGSDPAVTPAKLAKMTKTGEVKYFLISGSQRENQSTIQWITEHCKKVSNSEWKSNSSNDNNQTFSGRQSQTLYVYQG</sequence>
<evidence type="ECO:0000256" key="9">
    <source>
        <dbReference type="SAM" id="Phobius"/>
    </source>
</evidence>
<evidence type="ECO:0000256" key="4">
    <source>
        <dbReference type="ARBA" id="ARBA00022679"/>
    </source>
</evidence>
<feature type="transmembrane region" description="Helical" evidence="9">
    <location>
        <begin position="421"/>
        <end position="440"/>
    </location>
</feature>
<feature type="transmembrane region" description="Helical" evidence="9">
    <location>
        <begin position="80"/>
        <end position="102"/>
    </location>
</feature>
<dbReference type="PANTHER" id="PTHR33908">
    <property type="entry name" value="MANNOSYLTRANSFERASE YKCB-RELATED"/>
    <property type="match status" value="1"/>
</dbReference>
<evidence type="ECO:0000313" key="12">
    <source>
        <dbReference type="EMBL" id="MFD2618536.1"/>
    </source>
</evidence>
<dbReference type="PANTHER" id="PTHR33908:SF3">
    <property type="entry name" value="UNDECAPRENYL PHOSPHATE-ALPHA-4-AMINO-4-DEOXY-L-ARABINOSE ARABINOSYL TRANSFERASE"/>
    <property type="match status" value="1"/>
</dbReference>
<feature type="compositionally biased region" description="Polar residues" evidence="8">
    <location>
        <begin position="320"/>
        <end position="340"/>
    </location>
</feature>
<evidence type="ECO:0000256" key="5">
    <source>
        <dbReference type="ARBA" id="ARBA00022692"/>
    </source>
</evidence>
<dbReference type="Pfam" id="PF13231">
    <property type="entry name" value="PMT_2"/>
    <property type="match status" value="1"/>
</dbReference>
<dbReference type="EMBL" id="JBHUMR010000019">
    <property type="protein sequence ID" value="MFD2618536.1"/>
    <property type="molecule type" value="Genomic_DNA"/>
</dbReference>
<evidence type="ECO:0000256" key="3">
    <source>
        <dbReference type="ARBA" id="ARBA00022676"/>
    </source>
</evidence>
<feature type="domain" description="Putative mannosyltransferase YkcA/B-like C-terminal" evidence="11">
    <location>
        <begin position="607"/>
        <end position="690"/>
    </location>
</feature>
<feature type="transmembrane region" description="Helical" evidence="9">
    <location>
        <begin position="206"/>
        <end position="231"/>
    </location>
</feature>
<feature type="transmembrane region" description="Helical" evidence="9">
    <location>
        <begin position="114"/>
        <end position="134"/>
    </location>
</feature>
<dbReference type="Pfam" id="PF24878">
    <property type="entry name" value="YkcB_C"/>
    <property type="match status" value="1"/>
</dbReference>
<keyword evidence="2" id="KW-1003">Cell membrane</keyword>
<dbReference type="InterPro" id="IPR038731">
    <property type="entry name" value="RgtA/B/C-like"/>
</dbReference>
<keyword evidence="6 9" id="KW-1133">Transmembrane helix</keyword>
<dbReference type="GO" id="GO:0016757">
    <property type="term" value="F:glycosyltransferase activity"/>
    <property type="evidence" value="ECO:0007669"/>
    <property type="project" value="UniProtKB-KW"/>
</dbReference>
<comment type="subcellular location">
    <subcellularLocation>
        <location evidence="1">Cell membrane</location>
        <topology evidence="1">Multi-pass membrane protein</topology>
    </subcellularLocation>
</comment>
<comment type="caution">
    <text evidence="12">The sequence shown here is derived from an EMBL/GenBank/DDBJ whole genome shotgun (WGS) entry which is preliminary data.</text>
</comment>
<dbReference type="InterPro" id="IPR056785">
    <property type="entry name" value="YkcA/B-like_C"/>
</dbReference>
<feature type="compositionally biased region" description="Low complexity" evidence="8">
    <location>
        <begin position="281"/>
        <end position="295"/>
    </location>
</feature>
<dbReference type="Proteomes" id="UP001597458">
    <property type="component" value="Unassembled WGS sequence"/>
</dbReference>
<feature type="transmembrane region" description="Helical" evidence="9">
    <location>
        <begin position="12"/>
        <end position="29"/>
    </location>
</feature>
<dbReference type="EC" id="2.4.-.-" evidence="12"/>
<feature type="transmembrane region" description="Helical" evidence="9">
    <location>
        <begin position="447"/>
        <end position="468"/>
    </location>
</feature>